<dbReference type="Gene3D" id="2.115.10.20">
    <property type="entry name" value="Glycosyl hydrolase domain, family 43"/>
    <property type="match status" value="2"/>
</dbReference>
<organism evidence="2 3">
    <name type="scientific">Edaphobacter dinghuensis</name>
    <dbReference type="NCBI Taxonomy" id="1560005"/>
    <lineage>
        <taxon>Bacteria</taxon>
        <taxon>Pseudomonadati</taxon>
        <taxon>Acidobacteriota</taxon>
        <taxon>Terriglobia</taxon>
        <taxon>Terriglobales</taxon>
        <taxon>Acidobacteriaceae</taxon>
        <taxon>Edaphobacter</taxon>
    </lineage>
</organism>
<dbReference type="GO" id="GO:0016787">
    <property type="term" value="F:hydrolase activity"/>
    <property type="evidence" value="ECO:0007669"/>
    <property type="project" value="UniProtKB-KW"/>
</dbReference>
<reference evidence="2" key="2">
    <citation type="submission" date="2020-09" db="EMBL/GenBank/DDBJ databases">
        <authorList>
            <person name="Sun Q."/>
            <person name="Zhou Y."/>
        </authorList>
    </citation>
    <scope>NUCLEOTIDE SEQUENCE</scope>
    <source>
        <strain evidence="2">CGMCC 1.12997</strain>
    </source>
</reference>
<accession>A0A917HLK4</accession>
<dbReference type="InterPro" id="IPR050727">
    <property type="entry name" value="GH43_arabinanases"/>
</dbReference>
<comment type="caution">
    <text evidence="2">The sequence shown here is derived from an EMBL/GenBank/DDBJ whole genome shotgun (WGS) entry which is preliminary data.</text>
</comment>
<feature type="signal peptide" evidence="1">
    <location>
        <begin position="1"/>
        <end position="34"/>
    </location>
</feature>
<keyword evidence="2" id="KW-0378">Hydrolase</keyword>
<protein>
    <submittedName>
        <fullName evidence="2">Glycosyl hydrolase</fullName>
    </submittedName>
</protein>
<dbReference type="Proteomes" id="UP000647241">
    <property type="component" value="Unassembled WGS sequence"/>
</dbReference>
<reference evidence="2" key="1">
    <citation type="journal article" date="2014" name="Int. J. Syst. Evol. Microbiol.">
        <title>Complete genome sequence of Corynebacterium casei LMG S-19264T (=DSM 44701T), isolated from a smear-ripened cheese.</title>
        <authorList>
            <consortium name="US DOE Joint Genome Institute (JGI-PGF)"/>
            <person name="Walter F."/>
            <person name="Albersmeier A."/>
            <person name="Kalinowski J."/>
            <person name="Ruckert C."/>
        </authorList>
    </citation>
    <scope>NUCLEOTIDE SEQUENCE</scope>
    <source>
        <strain evidence="2">CGMCC 1.12997</strain>
    </source>
</reference>
<evidence type="ECO:0000256" key="1">
    <source>
        <dbReference type="SAM" id="SignalP"/>
    </source>
</evidence>
<keyword evidence="3" id="KW-1185">Reference proteome</keyword>
<sequence length="353" mass="40440">MLKLALMLTRAKFCRQILASAILFAFVCPFALHAQTPQGKIAPKPLFRDPVHDGAADPTVIWNQSKKQWWMFYTNRRADQTPADPKDVAWLHQTRIGIATSSDHGATWKYRGIANIPYGQPDYTQWAPAIINVDGTYHMFLTIVPGTFHTWDAPRYIIHLTSHDLEHWKFLSKLDLASDRVIDPCVFHLPNGTWRLWYKDERDHSHIHFADSTDLNTWTPRGAAITDRSSEGPIVFRWHDEYWMIVDAWHGLGVYHSTDATNWQRQPENILGIPGTIPTDRTIGHHADIILSGQRAYIFYFTHQGGPDDDPSLPHSGSRTVIQIAELHWNNGALTVDRNQPTHVWLEPGEPNR</sequence>
<dbReference type="RefSeq" id="WP_229739323.1">
    <property type="nucleotide sequence ID" value="NZ_BMGT01000003.1"/>
</dbReference>
<proteinExistence type="predicted"/>
<evidence type="ECO:0000313" key="2">
    <source>
        <dbReference type="EMBL" id="GGG83119.1"/>
    </source>
</evidence>
<dbReference type="CDD" id="cd08984">
    <property type="entry name" value="GH43-like"/>
    <property type="match status" value="1"/>
</dbReference>
<dbReference type="InterPro" id="IPR023296">
    <property type="entry name" value="Glyco_hydro_beta-prop_sf"/>
</dbReference>
<dbReference type="AlphaFoldDB" id="A0A917HLK4"/>
<dbReference type="EMBL" id="BMGT01000003">
    <property type="protein sequence ID" value="GGG83119.1"/>
    <property type="molecule type" value="Genomic_DNA"/>
</dbReference>
<evidence type="ECO:0000313" key="3">
    <source>
        <dbReference type="Proteomes" id="UP000647241"/>
    </source>
</evidence>
<dbReference type="PANTHER" id="PTHR43301">
    <property type="entry name" value="ARABINAN ENDO-1,5-ALPHA-L-ARABINOSIDASE"/>
    <property type="match status" value="1"/>
</dbReference>
<dbReference type="PANTHER" id="PTHR43301:SF3">
    <property type="entry name" value="ARABINAN ENDO-1,5-ALPHA-L-ARABINOSIDASE A-RELATED"/>
    <property type="match status" value="1"/>
</dbReference>
<name>A0A917HLK4_9BACT</name>
<keyword evidence="1" id="KW-0732">Signal</keyword>
<gene>
    <name evidence="2" type="ORF">GCM10011585_28510</name>
</gene>
<dbReference type="SUPFAM" id="SSF75005">
    <property type="entry name" value="Arabinanase/levansucrase/invertase"/>
    <property type="match status" value="1"/>
</dbReference>
<feature type="chain" id="PRO_5037987230" evidence="1">
    <location>
        <begin position="35"/>
        <end position="353"/>
    </location>
</feature>